<dbReference type="GO" id="GO:0004536">
    <property type="term" value="F:DNA nuclease activity"/>
    <property type="evidence" value="ECO:0007669"/>
    <property type="project" value="InterPro"/>
</dbReference>
<feature type="binding site" evidence="5">
    <location>
        <position position="9"/>
    </location>
    <ligand>
        <name>a divalent metal cation</name>
        <dbReference type="ChEBI" id="CHEBI:60240"/>
        <label>1</label>
    </ligand>
</feature>
<sequence length="266" mass="31160">MYLIDSHCHLNIILHKNKKYTIRKILKKAYCSHVKLILNVSTSITDYYNNFNKFKKYPNILYSCGIHPLYYKQKKQISKLKNITLNNHRIIAIGETGLDYYHINFNKIIQHQLFVKHIKIGIQMHKPIIIHMRNSEKDILNILSSTELKMCTGVVHSYSSNLDTVRKLLNLGWYISFSGLITFKNAYDIHKIVQFVPINKILIETDSPFLTPVPLRGKINQPSNTFIIAKYISKLKNIDIHTIANETTKNFYKLFHIPYIIKNTII</sequence>
<evidence type="ECO:0000313" key="7">
    <source>
        <dbReference type="Proteomes" id="UP000298636"/>
    </source>
</evidence>
<evidence type="ECO:0000313" key="6">
    <source>
        <dbReference type="EMBL" id="QCI26391.1"/>
    </source>
</evidence>
<feature type="binding site" evidence="5">
    <location>
        <position position="206"/>
    </location>
    <ligand>
        <name>a divalent metal cation</name>
        <dbReference type="ChEBI" id="CHEBI:60240"/>
        <label>1</label>
    </ligand>
</feature>
<dbReference type="PROSITE" id="PS01137">
    <property type="entry name" value="TATD_1"/>
    <property type="match status" value="1"/>
</dbReference>
<dbReference type="CDD" id="cd01310">
    <property type="entry name" value="TatD_DNAse"/>
    <property type="match status" value="1"/>
</dbReference>
<dbReference type="Pfam" id="PF01026">
    <property type="entry name" value="TatD_DNase"/>
    <property type="match status" value="1"/>
</dbReference>
<feature type="binding site" evidence="5">
    <location>
        <position position="95"/>
    </location>
    <ligand>
        <name>a divalent metal cation</name>
        <dbReference type="ChEBI" id="CHEBI:60240"/>
        <label>1</label>
    </ligand>
</feature>
<dbReference type="GO" id="GO:0016788">
    <property type="term" value="F:hydrolase activity, acting on ester bonds"/>
    <property type="evidence" value="ECO:0007669"/>
    <property type="project" value="InterPro"/>
</dbReference>
<evidence type="ECO:0000256" key="3">
    <source>
        <dbReference type="ARBA" id="ARBA00022723"/>
    </source>
</evidence>
<dbReference type="NCBIfam" id="TIGR00010">
    <property type="entry name" value="YchF/TatD family DNA exonuclease"/>
    <property type="match status" value="1"/>
</dbReference>
<evidence type="ECO:0000256" key="4">
    <source>
        <dbReference type="ARBA" id="ARBA00022801"/>
    </source>
</evidence>
<evidence type="ECO:0000256" key="1">
    <source>
        <dbReference type="ARBA" id="ARBA00001968"/>
    </source>
</evidence>
<keyword evidence="7" id="KW-1185">Reference proteome</keyword>
<dbReference type="PANTHER" id="PTHR46124:SF2">
    <property type="entry name" value="D-AMINOACYL-TRNA DEACYLASE"/>
    <property type="match status" value="1"/>
</dbReference>
<dbReference type="Proteomes" id="UP000298636">
    <property type="component" value="Chromosome"/>
</dbReference>
<dbReference type="PANTHER" id="PTHR46124">
    <property type="entry name" value="D-AMINOACYL-TRNA DEACYLASE"/>
    <property type="match status" value="1"/>
</dbReference>
<dbReference type="InterPro" id="IPR032466">
    <property type="entry name" value="Metal_Hydrolase"/>
</dbReference>
<dbReference type="GO" id="GO:0046872">
    <property type="term" value="F:metal ion binding"/>
    <property type="evidence" value="ECO:0007669"/>
    <property type="project" value="UniProtKB-KW"/>
</dbReference>
<reference evidence="6 7" key="1">
    <citation type="submission" date="2018-10" db="EMBL/GenBank/DDBJ databases">
        <title>Comparative functional genomics of the obligate endosymbiont Buchnera aphidicola.</title>
        <authorList>
            <person name="Chong R.A."/>
        </authorList>
    </citation>
    <scope>NUCLEOTIDE SEQUENCE [LARGE SCALE GENOMIC DNA]</scope>
    <source>
        <strain evidence="6 7">Ssp</strain>
    </source>
</reference>
<keyword evidence="3 5" id="KW-0479">Metal-binding</keyword>
<dbReference type="PIRSF" id="PIRSF005902">
    <property type="entry name" value="DNase_TatD"/>
    <property type="match status" value="1"/>
</dbReference>
<dbReference type="AlphaFoldDB" id="A0A4D6YIZ3"/>
<comment type="cofactor">
    <cofactor evidence="1">
        <name>a divalent metal cation</name>
        <dbReference type="ChEBI" id="CHEBI:60240"/>
    </cofactor>
</comment>
<feature type="binding site" evidence="5">
    <location>
        <position position="156"/>
    </location>
    <ligand>
        <name>a divalent metal cation</name>
        <dbReference type="ChEBI" id="CHEBI:60240"/>
        <label>2</label>
    </ligand>
</feature>
<protein>
    <submittedName>
        <fullName evidence="6">TatD family deoxyribonuclease</fullName>
    </submittedName>
</protein>
<comment type="similarity">
    <text evidence="2">Belongs to the metallo-dependent hydrolases superfamily. TatD-type hydrolase family.</text>
</comment>
<proteinExistence type="inferred from homology"/>
<keyword evidence="4" id="KW-0378">Hydrolase</keyword>
<dbReference type="InterPro" id="IPR001130">
    <property type="entry name" value="TatD-like"/>
</dbReference>
<evidence type="ECO:0000256" key="5">
    <source>
        <dbReference type="PIRSR" id="PIRSR005902-1"/>
    </source>
</evidence>
<dbReference type="Gene3D" id="3.20.20.140">
    <property type="entry name" value="Metal-dependent hydrolases"/>
    <property type="match status" value="1"/>
</dbReference>
<accession>A0A4D6YIZ3</accession>
<organism evidence="6 7">
    <name type="scientific">Buchnera aphidicola</name>
    <name type="common">Stegophylla sp.</name>
    <dbReference type="NCBI Taxonomy" id="2315800"/>
    <lineage>
        <taxon>Bacteria</taxon>
        <taxon>Pseudomonadati</taxon>
        <taxon>Pseudomonadota</taxon>
        <taxon>Gammaproteobacteria</taxon>
        <taxon>Enterobacterales</taxon>
        <taxon>Erwiniaceae</taxon>
        <taxon>Buchnera</taxon>
    </lineage>
</organism>
<dbReference type="InterPro" id="IPR015991">
    <property type="entry name" value="TatD/YcfH-like"/>
</dbReference>
<feature type="binding site" evidence="5">
    <location>
        <position position="7"/>
    </location>
    <ligand>
        <name>a divalent metal cation</name>
        <dbReference type="ChEBI" id="CHEBI:60240"/>
        <label>1</label>
    </ligand>
</feature>
<feature type="binding site" evidence="5">
    <location>
        <position position="131"/>
    </location>
    <ligand>
        <name>a divalent metal cation</name>
        <dbReference type="ChEBI" id="CHEBI:60240"/>
        <label>2</label>
    </ligand>
</feature>
<dbReference type="InterPro" id="IPR018228">
    <property type="entry name" value="DNase_TatD-rel_CS"/>
</dbReference>
<gene>
    <name evidence="6" type="ORF">D9V79_01100</name>
</gene>
<dbReference type="OrthoDB" id="9810005at2"/>
<dbReference type="EMBL" id="CP032998">
    <property type="protein sequence ID" value="QCI26391.1"/>
    <property type="molecule type" value="Genomic_DNA"/>
</dbReference>
<dbReference type="RefSeq" id="WP_158351850.1">
    <property type="nucleotide sequence ID" value="NZ_CP032998.1"/>
</dbReference>
<name>A0A4D6YIZ3_9GAMM</name>
<dbReference type="FunFam" id="3.20.20.140:FF:000005">
    <property type="entry name" value="TatD family hydrolase"/>
    <property type="match status" value="1"/>
</dbReference>
<dbReference type="SUPFAM" id="SSF51556">
    <property type="entry name" value="Metallo-dependent hydrolases"/>
    <property type="match status" value="1"/>
</dbReference>
<evidence type="ECO:0000256" key="2">
    <source>
        <dbReference type="ARBA" id="ARBA00009275"/>
    </source>
</evidence>